<dbReference type="InterPro" id="IPR051043">
    <property type="entry name" value="Sulfatase_Mod_Factor_Kinase"/>
</dbReference>
<proteinExistence type="predicted"/>
<sequence>MTSPHRTTSDIKFSHALTGPYLPPPGKVPGWPFQEMGRWTINVAGAADEWLIGLREWRREHRLRIGLDDSLYTRADLAWSQANFVHALTMVEDLFFYDPATGRYTVGRYLDDLEARFGGVDSVLLWYIYPNIGIDDRGQFDLVHDLPGGLDGLKQVIADFHARGVKVFLPTMPWDHGTREGDAPDWERMADIVAAVGADGINGDTYSGVPRAFHVACEARGVPVVLQPESTAQAGDHILSWNLQSWTKRVPNESIPAVVKLKWVEPRHIVQIENRWSRERWSDLQHAFFNGIGYVAWENVFGFVNQLTDRDAAALRRVAAIQRRYAPLLVTDNWIPYDRTLQAGVFASRFPGADATLWTLINRQEFAVAGEQIAVAHVEGAAYVDLWNGKPVTPRIAGGLAYFETELEAHGFAALLQLPATGDRAGLDAFLAEMAAQAATPLAERSAVWASAQQQLTPVMQTKAYATAPDGMVAIPAATIDFAVHGIVIEGYAAEGVDVQYPWEPNARRFHHHRLPIDAFAIDRFPVTNAEFATFVDASGYAPADTHNFLRHWTDGRPTPGSERQPVVWVGLEDARAYAAWAGKRLPREWEWHYAAQADDGRRYPWGNDWRADAAPPPSLDRIMPALADVDAHPAGASPFGVMAMTGHVWQWTDEYRDRHVRAAVLRGGSPYQPHSSHWYFPQGYALDQHGKYLLMAPSKDRSGGIGFRCAVDL</sequence>
<evidence type="ECO:0000313" key="2">
    <source>
        <dbReference type="EMBL" id="MFC3579262.1"/>
    </source>
</evidence>
<protein>
    <submittedName>
        <fullName evidence="2">Formylglycine-generating enzyme family protein</fullName>
    </submittedName>
</protein>
<dbReference type="SUPFAM" id="SSF56436">
    <property type="entry name" value="C-type lectin-like"/>
    <property type="match status" value="1"/>
</dbReference>
<dbReference type="RefSeq" id="WP_261295231.1">
    <property type="nucleotide sequence ID" value="NZ_JANQBK010000014.1"/>
</dbReference>
<dbReference type="Gene3D" id="3.90.1580.10">
    <property type="entry name" value="paralog of FGE (formylglycine-generating enzyme)"/>
    <property type="match status" value="1"/>
</dbReference>
<dbReference type="PANTHER" id="PTHR23150:SF19">
    <property type="entry name" value="FORMYLGLYCINE-GENERATING ENZYME"/>
    <property type="match status" value="1"/>
</dbReference>
<organism evidence="2 3">
    <name type="scientific">Sphingomonas hylomeconis</name>
    <dbReference type="NCBI Taxonomy" id="1395958"/>
    <lineage>
        <taxon>Bacteria</taxon>
        <taxon>Pseudomonadati</taxon>
        <taxon>Pseudomonadota</taxon>
        <taxon>Alphaproteobacteria</taxon>
        <taxon>Sphingomonadales</taxon>
        <taxon>Sphingomonadaceae</taxon>
        <taxon>Sphingomonas</taxon>
    </lineage>
</organism>
<dbReference type="InterPro" id="IPR005532">
    <property type="entry name" value="SUMF_dom"/>
</dbReference>
<evidence type="ECO:0000313" key="3">
    <source>
        <dbReference type="Proteomes" id="UP001595713"/>
    </source>
</evidence>
<name>A0ABV7SSM0_9SPHN</name>
<feature type="domain" description="Sulfatase-modifying factor enzyme-like" evidence="1">
    <location>
        <begin position="496"/>
        <end position="678"/>
    </location>
</feature>
<reference evidence="3" key="1">
    <citation type="journal article" date="2019" name="Int. J. Syst. Evol. Microbiol.">
        <title>The Global Catalogue of Microorganisms (GCM) 10K type strain sequencing project: providing services to taxonomists for standard genome sequencing and annotation.</title>
        <authorList>
            <consortium name="The Broad Institute Genomics Platform"/>
            <consortium name="The Broad Institute Genome Sequencing Center for Infectious Disease"/>
            <person name="Wu L."/>
            <person name="Ma J."/>
        </authorList>
    </citation>
    <scope>NUCLEOTIDE SEQUENCE [LARGE SCALE GENOMIC DNA]</scope>
    <source>
        <strain evidence="3">KCTC 42739</strain>
    </source>
</reference>
<comment type="caution">
    <text evidence="2">The sequence shown here is derived from an EMBL/GenBank/DDBJ whole genome shotgun (WGS) entry which is preliminary data.</text>
</comment>
<dbReference type="PANTHER" id="PTHR23150">
    <property type="entry name" value="SULFATASE MODIFYING FACTOR 1, 2"/>
    <property type="match status" value="1"/>
</dbReference>
<dbReference type="InterPro" id="IPR016187">
    <property type="entry name" value="CTDL_fold"/>
</dbReference>
<dbReference type="Pfam" id="PF03781">
    <property type="entry name" value="FGE-sulfatase"/>
    <property type="match status" value="1"/>
</dbReference>
<keyword evidence="3" id="KW-1185">Reference proteome</keyword>
<gene>
    <name evidence="2" type="ORF">ACFONA_03725</name>
</gene>
<accession>A0ABV7SSM0</accession>
<dbReference type="InterPro" id="IPR042095">
    <property type="entry name" value="SUMF_sf"/>
</dbReference>
<dbReference type="Proteomes" id="UP001595713">
    <property type="component" value="Unassembled WGS sequence"/>
</dbReference>
<evidence type="ECO:0000259" key="1">
    <source>
        <dbReference type="Pfam" id="PF03781"/>
    </source>
</evidence>
<dbReference type="EMBL" id="JBHRXP010000001">
    <property type="protein sequence ID" value="MFC3579262.1"/>
    <property type="molecule type" value="Genomic_DNA"/>
</dbReference>